<evidence type="ECO:0000256" key="8">
    <source>
        <dbReference type="ARBA" id="ARBA00071654"/>
    </source>
</evidence>
<dbReference type="SUPFAM" id="SSF89028">
    <property type="entry name" value="Cobalamin adenosyltransferase-like"/>
    <property type="match status" value="1"/>
</dbReference>
<keyword evidence="3 10" id="KW-0808">Transferase</keyword>
<feature type="region of interest" description="Disordered" evidence="11">
    <location>
        <begin position="26"/>
        <end position="45"/>
    </location>
</feature>
<proteinExistence type="inferred from homology"/>
<evidence type="ECO:0000256" key="7">
    <source>
        <dbReference type="ARBA" id="ARBA00056747"/>
    </source>
</evidence>
<protein>
    <recommendedName>
        <fullName evidence="8">Corrinoid adenosyltransferase MMAB</fullName>
    </recommendedName>
    <alternativeName>
        <fullName evidence="9">ATP:co(I)rrinoid adenosyltransferase MMAB</fullName>
    </alternativeName>
</protein>
<comment type="similarity">
    <text evidence="1 10">Belongs to the Cob(I)alamin adenosyltransferase family.</text>
</comment>
<dbReference type="GO" id="GO:0008817">
    <property type="term" value="F:corrinoid adenosyltransferase activity"/>
    <property type="evidence" value="ECO:0007669"/>
    <property type="project" value="TreeGrafter"/>
</dbReference>
<sequence length="247" mass="27883">MEVLTKLCRPTVRYLILRRYCTSNLSSKHSGESEKDSSDDKLPFSRTGDFGHTVAKGTSLPKNDRIFEAIGTTDELAAYLGFAREFAISNHHPYSDKLTRIQTMLIDITLAISNSNKKVSFSENNTKELEEWITDYSKNLTSAENYLLPGGGKASTSLHVARSICRRAERSILPLVKSGEVDQQIQIYLNRLSDLLFTLARVAARRDERSESVYTPLSVREENKKKLAQQTNENKKPEMESKETSDA</sequence>
<comment type="subunit">
    <text evidence="2">Homotrimer.</text>
</comment>
<comment type="function">
    <text evidence="7">Converts cob(I)alamin to adenosylcobalamin (adenosylcob(III)alamin), a coenzyme for methylmalonyl-CoA mutase, therefore participates in the final step of the vitamin B12 conversion. Generates adenosylcobalamin (AdoCbl) and directly delivers the cofactor to MUT in a transfer that is stimulated by ATP-binding to MMAB and gated by MMAA.</text>
</comment>
<evidence type="ECO:0000313" key="13">
    <source>
        <dbReference type="EMBL" id="JAS09460.1"/>
    </source>
</evidence>
<evidence type="ECO:0000256" key="3">
    <source>
        <dbReference type="ARBA" id="ARBA00022679"/>
    </source>
</evidence>
<keyword evidence="5 10" id="KW-0067">ATP-binding</keyword>
<evidence type="ECO:0000256" key="11">
    <source>
        <dbReference type="SAM" id="MobiDB-lite"/>
    </source>
</evidence>
<evidence type="ECO:0000259" key="12">
    <source>
        <dbReference type="Pfam" id="PF01923"/>
    </source>
</evidence>
<feature type="region of interest" description="Disordered" evidence="11">
    <location>
        <begin position="209"/>
        <end position="247"/>
    </location>
</feature>
<evidence type="ECO:0000256" key="1">
    <source>
        <dbReference type="ARBA" id="ARBA00007487"/>
    </source>
</evidence>
<dbReference type="NCBIfam" id="TIGR00636">
    <property type="entry name" value="PduO_Nterm"/>
    <property type="match status" value="1"/>
</dbReference>
<evidence type="ECO:0000256" key="6">
    <source>
        <dbReference type="ARBA" id="ARBA00051988"/>
    </source>
</evidence>
<dbReference type="InterPro" id="IPR036451">
    <property type="entry name" value="CblAdoTrfase-like_sf"/>
</dbReference>
<comment type="catalytic activity">
    <reaction evidence="6">
        <text>cob(I)alamin-[corrinoid adenosyltransferase] + ATP = apo-[corrinoid adenosyltransferase] + adenosylcob(III)alamin + triphosphate</text>
        <dbReference type="Rhea" id="RHEA:56796"/>
        <dbReference type="Rhea" id="RHEA-COMP:14743"/>
        <dbReference type="Rhea" id="RHEA-COMP:14744"/>
        <dbReference type="ChEBI" id="CHEBI:18036"/>
        <dbReference type="ChEBI" id="CHEBI:18408"/>
        <dbReference type="ChEBI" id="CHEBI:30616"/>
        <dbReference type="ChEBI" id="CHEBI:60488"/>
        <dbReference type="ChEBI" id="CHEBI:83228"/>
    </reaction>
    <physiologicalReaction direction="left-to-right" evidence="6">
        <dbReference type="Rhea" id="RHEA:56797"/>
    </physiologicalReaction>
</comment>
<evidence type="ECO:0000256" key="5">
    <source>
        <dbReference type="ARBA" id="ARBA00022840"/>
    </source>
</evidence>
<dbReference type="InterPro" id="IPR029499">
    <property type="entry name" value="PduO-typ"/>
</dbReference>
<dbReference type="EMBL" id="GEDC01027838">
    <property type="protein sequence ID" value="JAS09460.1"/>
    <property type="molecule type" value="Transcribed_RNA"/>
</dbReference>
<evidence type="ECO:0000256" key="4">
    <source>
        <dbReference type="ARBA" id="ARBA00022741"/>
    </source>
</evidence>
<feature type="non-terminal residue" evidence="13">
    <location>
        <position position="247"/>
    </location>
</feature>
<organism evidence="13">
    <name type="scientific">Clastoptera arizonana</name>
    <name type="common">Arizona spittle bug</name>
    <dbReference type="NCBI Taxonomy" id="38151"/>
    <lineage>
        <taxon>Eukaryota</taxon>
        <taxon>Metazoa</taxon>
        <taxon>Ecdysozoa</taxon>
        <taxon>Arthropoda</taxon>
        <taxon>Hexapoda</taxon>
        <taxon>Insecta</taxon>
        <taxon>Pterygota</taxon>
        <taxon>Neoptera</taxon>
        <taxon>Paraneoptera</taxon>
        <taxon>Hemiptera</taxon>
        <taxon>Auchenorrhyncha</taxon>
        <taxon>Cercopoidea</taxon>
        <taxon>Clastopteridae</taxon>
        <taxon>Clastoptera</taxon>
    </lineage>
</organism>
<gene>
    <name evidence="13" type="ORF">g.6192</name>
</gene>
<feature type="compositionally biased region" description="Basic and acidic residues" evidence="11">
    <location>
        <begin position="233"/>
        <end position="247"/>
    </location>
</feature>
<dbReference type="PANTHER" id="PTHR12213:SF0">
    <property type="entry name" value="CORRINOID ADENOSYLTRANSFERASE MMAB"/>
    <property type="match status" value="1"/>
</dbReference>
<dbReference type="Gene3D" id="1.20.1200.10">
    <property type="entry name" value="Cobalamin adenosyltransferase-like"/>
    <property type="match status" value="1"/>
</dbReference>
<dbReference type="InterPro" id="IPR016030">
    <property type="entry name" value="CblAdoTrfase-like"/>
</dbReference>
<dbReference type="Pfam" id="PF01923">
    <property type="entry name" value="Cob_adeno_trans"/>
    <property type="match status" value="1"/>
</dbReference>
<dbReference type="FunFam" id="1.20.1200.10:FF:000001">
    <property type="entry name" value="Cob(I)yrinic acid a,c-diamide adenosyltransferase"/>
    <property type="match status" value="1"/>
</dbReference>
<dbReference type="PANTHER" id="PTHR12213">
    <property type="entry name" value="CORRINOID ADENOSYLTRANSFERASE"/>
    <property type="match status" value="1"/>
</dbReference>
<name>A0A1B6C899_9HEMI</name>
<feature type="domain" description="Cobalamin adenosyltransferase-like" evidence="12">
    <location>
        <begin position="45"/>
        <end position="203"/>
    </location>
</feature>
<dbReference type="AlphaFoldDB" id="A0A1B6C899"/>
<dbReference type="GO" id="GO:0009235">
    <property type="term" value="P:cobalamin metabolic process"/>
    <property type="evidence" value="ECO:0007669"/>
    <property type="project" value="UniProtKB-ARBA"/>
</dbReference>
<accession>A0A1B6C899</accession>
<reference evidence="13" key="1">
    <citation type="submission" date="2015-12" db="EMBL/GenBank/DDBJ databases">
        <title>De novo transcriptome assembly of four potential Pierce s Disease insect vectors from Arizona vineyards.</title>
        <authorList>
            <person name="Tassone E.E."/>
        </authorList>
    </citation>
    <scope>NUCLEOTIDE SEQUENCE</scope>
</reference>
<evidence type="ECO:0000256" key="2">
    <source>
        <dbReference type="ARBA" id="ARBA00011233"/>
    </source>
</evidence>
<evidence type="ECO:0000256" key="10">
    <source>
        <dbReference type="RuleBase" id="RU366026"/>
    </source>
</evidence>
<evidence type="ECO:0000256" key="9">
    <source>
        <dbReference type="ARBA" id="ARBA00075216"/>
    </source>
</evidence>
<dbReference type="GO" id="GO:0005524">
    <property type="term" value="F:ATP binding"/>
    <property type="evidence" value="ECO:0007669"/>
    <property type="project" value="UniProtKB-UniRule"/>
</dbReference>
<feature type="compositionally biased region" description="Basic and acidic residues" evidence="11">
    <location>
        <begin position="29"/>
        <end position="43"/>
    </location>
</feature>
<keyword evidence="4 10" id="KW-0547">Nucleotide-binding</keyword>